<dbReference type="EMBL" id="MU277259">
    <property type="protein sequence ID" value="KAI0056723.1"/>
    <property type="molecule type" value="Genomic_DNA"/>
</dbReference>
<evidence type="ECO:0000313" key="1">
    <source>
        <dbReference type="EMBL" id="KAI0056723.1"/>
    </source>
</evidence>
<proteinExistence type="predicted"/>
<organism evidence="1 2">
    <name type="scientific">Artomyces pyxidatus</name>
    <dbReference type="NCBI Taxonomy" id="48021"/>
    <lineage>
        <taxon>Eukaryota</taxon>
        <taxon>Fungi</taxon>
        <taxon>Dikarya</taxon>
        <taxon>Basidiomycota</taxon>
        <taxon>Agaricomycotina</taxon>
        <taxon>Agaricomycetes</taxon>
        <taxon>Russulales</taxon>
        <taxon>Auriscalpiaceae</taxon>
        <taxon>Artomyces</taxon>
    </lineage>
</organism>
<dbReference type="Proteomes" id="UP000814140">
    <property type="component" value="Unassembled WGS sequence"/>
</dbReference>
<keyword evidence="2" id="KW-1185">Reference proteome</keyword>
<evidence type="ECO:0000313" key="2">
    <source>
        <dbReference type="Proteomes" id="UP000814140"/>
    </source>
</evidence>
<name>A0ACB8SLH3_9AGAM</name>
<reference evidence="1" key="2">
    <citation type="journal article" date="2022" name="New Phytol.">
        <title>Evolutionary transition to the ectomycorrhizal habit in the genomes of a hyperdiverse lineage of mushroom-forming fungi.</title>
        <authorList>
            <person name="Looney B."/>
            <person name="Miyauchi S."/>
            <person name="Morin E."/>
            <person name="Drula E."/>
            <person name="Courty P.E."/>
            <person name="Kohler A."/>
            <person name="Kuo A."/>
            <person name="LaButti K."/>
            <person name="Pangilinan J."/>
            <person name="Lipzen A."/>
            <person name="Riley R."/>
            <person name="Andreopoulos W."/>
            <person name="He G."/>
            <person name="Johnson J."/>
            <person name="Nolan M."/>
            <person name="Tritt A."/>
            <person name="Barry K.W."/>
            <person name="Grigoriev I.V."/>
            <person name="Nagy L.G."/>
            <person name="Hibbett D."/>
            <person name="Henrissat B."/>
            <person name="Matheny P.B."/>
            <person name="Labbe J."/>
            <person name="Martin F.M."/>
        </authorList>
    </citation>
    <scope>NUCLEOTIDE SEQUENCE</scope>
    <source>
        <strain evidence="1">HHB10654</strain>
    </source>
</reference>
<sequence length="590" mass="66120">MIDSTVALISPVEEVSTSPVSKLPFEILEFVFCLSCSGERPGRQASKAPVALSQVSRWWRFIAINTPSLWTNIYWKVEAWNRPVQSDKVTAQIARSARLPLTVHLAFPDWYNLSDSTAEQLDAIIATMKPAFQRIERLYSISESWLPANRVLLALESKRKRMPLLKDVAVLAKPLYVTLLANPPTFRRSFSAVPGSLTLLASQLEWDRVRFSNLTALTLKVLQANLKPQLDDLHHALWSCSETLVYLELEGLIKYFELPDVEPSVEDSEASDGDEVMEEPHDDLHGSLHDSFDVDLTISEIIEGIGADNVADEENSDEEEEEEARSVPTGFLSADDKIVFPNLVELRLGFSHPIEGISLLQLVAAPNLRRLHFRDTRNMGVHYDEHDAPRYCNLALKYLSVSHPLPLAQLEHLQLEGIHYISRYAVGLAFIERCSALQSLRAVRCCSSFHAPTITYAPPADPSGDEILLGNPNLTLRSISARAIDLDYVLEPFLAYAEAAQAAGHAIVPLSELILDYESNDRHLVIDNVLSHRPAIAGTVIARQWKREALEDLVSFDAEERSFVAQQERALGLAEELAPERIYTRTFPLF</sequence>
<gene>
    <name evidence="1" type="ORF">BV25DRAFT_1546959</name>
</gene>
<comment type="caution">
    <text evidence="1">The sequence shown here is derived from an EMBL/GenBank/DDBJ whole genome shotgun (WGS) entry which is preliminary data.</text>
</comment>
<protein>
    <submittedName>
        <fullName evidence="1">Uncharacterized protein</fullName>
    </submittedName>
</protein>
<reference evidence="1" key="1">
    <citation type="submission" date="2021-03" db="EMBL/GenBank/DDBJ databases">
        <authorList>
            <consortium name="DOE Joint Genome Institute"/>
            <person name="Ahrendt S."/>
            <person name="Looney B.P."/>
            <person name="Miyauchi S."/>
            <person name="Morin E."/>
            <person name="Drula E."/>
            <person name="Courty P.E."/>
            <person name="Chicoki N."/>
            <person name="Fauchery L."/>
            <person name="Kohler A."/>
            <person name="Kuo A."/>
            <person name="Labutti K."/>
            <person name="Pangilinan J."/>
            <person name="Lipzen A."/>
            <person name="Riley R."/>
            <person name="Andreopoulos W."/>
            <person name="He G."/>
            <person name="Johnson J."/>
            <person name="Barry K.W."/>
            <person name="Grigoriev I.V."/>
            <person name="Nagy L."/>
            <person name="Hibbett D."/>
            <person name="Henrissat B."/>
            <person name="Matheny P.B."/>
            <person name="Labbe J."/>
            <person name="Martin F."/>
        </authorList>
    </citation>
    <scope>NUCLEOTIDE SEQUENCE</scope>
    <source>
        <strain evidence="1">HHB10654</strain>
    </source>
</reference>
<accession>A0ACB8SLH3</accession>